<sequence>MLRNFSDKYSGNDDKGNFELHCIVMIIEDNARQQWAARVKVSKKYDWSNNRTVEVEEFIKELAREYDAQHAVLTALEDFPMFREKLLEGFQIK</sequence>
<dbReference type="HOGENOM" id="CLU_2408612_0_0_4"/>
<dbReference type="RefSeq" id="WP_009118824.1">
    <property type="nucleotide sequence ID" value="NZ_JH164926.1"/>
</dbReference>
<keyword evidence="2" id="KW-1185">Reference proteome</keyword>
<protein>
    <submittedName>
        <fullName evidence="1">Uncharacterized protein</fullName>
    </submittedName>
</protein>
<accession>G4CHP2</accession>
<dbReference type="AlphaFoldDB" id="G4CHP2"/>
<organism evidence="1 2">
    <name type="scientific">Neisseria shayeganii 871</name>
    <dbReference type="NCBI Taxonomy" id="1032488"/>
    <lineage>
        <taxon>Bacteria</taxon>
        <taxon>Pseudomonadati</taxon>
        <taxon>Pseudomonadota</taxon>
        <taxon>Betaproteobacteria</taxon>
        <taxon>Neisseriales</taxon>
        <taxon>Neisseriaceae</taxon>
        <taxon>Neisseria</taxon>
    </lineage>
</organism>
<evidence type="ECO:0000313" key="2">
    <source>
        <dbReference type="Proteomes" id="UP000003019"/>
    </source>
</evidence>
<proteinExistence type="predicted"/>
<dbReference type="Proteomes" id="UP000003019">
    <property type="component" value="Unassembled WGS sequence"/>
</dbReference>
<dbReference type="OrthoDB" id="8611550at2"/>
<name>G4CHP2_9NEIS</name>
<gene>
    <name evidence="1" type="ORF">HMPREF9371_1131</name>
</gene>
<evidence type="ECO:0000313" key="1">
    <source>
        <dbReference type="EMBL" id="EGY52621.1"/>
    </source>
</evidence>
<dbReference type="PATRIC" id="fig|1032488.3.peg.1062"/>
<reference evidence="1 2" key="1">
    <citation type="submission" date="2011-05" db="EMBL/GenBank/DDBJ databases">
        <authorList>
            <person name="Muzny D."/>
            <person name="Qin X."/>
            <person name="Deng J."/>
            <person name="Jiang H."/>
            <person name="Liu Y."/>
            <person name="Qu J."/>
            <person name="Song X.-Z."/>
            <person name="Zhang L."/>
            <person name="Thornton R."/>
            <person name="Coyle M."/>
            <person name="Francisco L."/>
            <person name="Jackson L."/>
            <person name="Javaid M."/>
            <person name="Korchina V."/>
            <person name="Kovar C."/>
            <person name="Mata R."/>
            <person name="Mathew T."/>
            <person name="Ngo R."/>
            <person name="Nguyen L."/>
            <person name="Nguyen N."/>
            <person name="Okwuonu G."/>
            <person name="Ongeri F."/>
            <person name="Pham C."/>
            <person name="Simmons D."/>
            <person name="Wilczek-Boney K."/>
            <person name="Hale W."/>
            <person name="Jakkamsetti A."/>
            <person name="Pham P."/>
            <person name="Ruth R."/>
            <person name="San Lucas F."/>
            <person name="Warren J."/>
            <person name="Zhang J."/>
            <person name="Zhao Z."/>
            <person name="Zhou C."/>
            <person name="Zhu D."/>
            <person name="Lee S."/>
            <person name="Bess C."/>
            <person name="Blankenburg K."/>
            <person name="Forbes L."/>
            <person name="Fu Q."/>
            <person name="Gubbala S."/>
            <person name="Hirani K."/>
            <person name="Jayaseelan J.C."/>
            <person name="Lara F."/>
            <person name="Munidasa M."/>
            <person name="Palculict T."/>
            <person name="Patil S."/>
            <person name="Pu L.-L."/>
            <person name="Saada N."/>
            <person name="Tang L."/>
            <person name="Weissenberger G."/>
            <person name="Zhu Y."/>
            <person name="Hemphill L."/>
            <person name="Shang Y."/>
            <person name="Youmans B."/>
            <person name="Ayvaz T."/>
            <person name="Ross M."/>
            <person name="Santibanez J."/>
            <person name="Aqrawi P."/>
            <person name="Gross S."/>
            <person name="Joshi V."/>
            <person name="Fowler G."/>
            <person name="Nazareth L."/>
            <person name="Reid J."/>
            <person name="Worley K."/>
            <person name="Petrosino J."/>
            <person name="Highlander S."/>
            <person name="Gibbs R."/>
        </authorList>
    </citation>
    <scope>NUCLEOTIDE SEQUENCE [LARGE SCALE GENOMIC DNA]</scope>
    <source>
        <strain evidence="1 2">871</strain>
    </source>
</reference>
<comment type="caution">
    <text evidence="1">The sequence shown here is derived from an EMBL/GenBank/DDBJ whole genome shotgun (WGS) entry which is preliminary data.</text>
</comment>
<dbReference type="EMBL" id="AGAY01000043">
    <property type="protein sequence ID" value="EGY52621.1"/>
    <property type="molecule type" value="Genomic_DNA"/>
</dbReference>